<proteinExistence type="predicted"/>
<accession>A0A8H3EPQ1</accession>
<feature type="region of interest" description="Disordered" evidence="2">
    <location>
        <begin position="889"/>
        <end position="970"/>
    </location>
</feature>
<comment type="caution">
    <text evidence="4">The sequence shown here is derived from an EMBL/GenBank/DDBJ whole genome shotgun (WGS) entry which is preliminary data.</text>
</comment>
<dbReference type="AlphaFoldDB" id="A0A8H3EPQ1"/>
<dbReference type="Proteomes" id="UP000664169">
    <property type="component" value="Unassembled WGS sequence"/>
</dbReference>
<organism evidence="4 5">
    <name type="scientific">Gomphillus americanus</name>
    <dbReference type="NCBI Taxonomy" id="1940652"/>
    <lineage>
        <taxon>Eukaryota</taxon>
        <taxon>Fungi</taxon>
        <taxon>Dikarya</taxon>
        <taxon>Ascomycota</taxon>
        <taxon>Pezizomycotina</taxon>
        <taxon>Lecanoromycetes</taxon>
        <taxon>OSLEUM clade</taxon>
        <taxon>Ostropomycetidae</taxon>
        <taxon>Ostropales</taxon>
        <taxon>Graphidaceae</taxon>
        <taxon>Gomphilloideae</taxon>
        <taxon>Gomphillus</taxon>
    </lineage>
</organism>
<feature type="compositionally biased region" description="Acidic residues" evidence="2">
    <location>
        <begin position="911"/>
        <end position="920"/>
    </location>
</feature>
<feature type="compositionally biased region" description="Polar residues" evidence="2">
    <location>
        <begin position="61"/>
        <end position="94"/>
    </location>
</feature>
<keyword evidence="3" id="KW-0812">Transmembrane</keyword>
<gene>
    <name evidence="4" type="ORF">GOMPHAMPRED_004889</name>
</gene>
<sequence length="970" mass="106272">MGRNGKKAGNQHNAKHDGGIVAPGKRISKQKSNGHLGNGPTDNSSTITKAKDNNAALNPVVPQSSFSAAQENSGTATSNLEIRSSSSPRTISHHNQSDSASDELEESDTMPARVIEQQPRRVVDLTTAKQSAIPDTGMIHLALTVLRSCPIADTMAILVILLSLPPAFLHLTNAIFAMLTFVPPSGSFTTLPSLSDITSSFSPGAPSFVVLVAIDLIAICLWSIMPWPHMQTVLLDCAQATVATTLGGGYTFRSGSSDNLLLVITFVFATHMGRYRKTTLKWLHRTPLTKYLPLIESLHDLPAKPSYVLSSNRSWFDTLKIYVALHILLQGLTRMVRRALNAPRDSSFTTRNTDPEANNNSTSTDTNELNPPSSPSPMKSKTSLQNLRDTRDKISSGKRRKKQANYVRSQQPLWAAIAATKAKIMREYEQSQATRDAMGAQSSGIQDLGSAPFAREEDKIWITAIQPDKIYFETGPIYSPKVSGNQEVADEAGTGLFPAFTIRVNGAAWASIKVLALHKDEDSHGKVRWIGEIYGLSAANTYKISFVWQEDEVELHSEIIVTPSSPIAEQAISSSIIPTQALRPASPASPIATVKTSIAAFEASINDLLLSQKRIRKDGKALRAKLDKELENLQEKLTRVLSATRNMNQKQNQLENSIKLIDEAVSILSEQINEQGPVPEETTKEWQEHKTAWEKIRNELSRVQEDVQRTKEDNRTSLTAVQTKELSERQKRDRAQTRVKKLTTDYANLQAPAKNPDHRRANSAYAQRAAELDQKEAQALYKYESLRLANQEVFRETQIIKAEIDHLEHIACQNDAFIAAQTQARFAHDSRPITPEGDLPGTNSQAPGSNQSASFSRPYQFNAQEPGHAYPTVASNIFSNGFGLGNRQTTVSNNRHRSQSAVSGGVAYAAQEDEDDDDDPIPLMHKRRIGIGAVREGSDGRSSSSGSPHVSVGAVAPPSAGAERKHSPAY</sequence>
<keyword evidence="1" id="KW-0175">Coiled coil</keyword>
<dbReference type="EMBL" id="CAJPDQ010000003">
    <property type="protein sequence ID" value="CAF9906711.1"/>
    <property type="molecule type" value="Genomic_DNA"/>
</dbReference>
<feature type="compositionally biased region" description="Polar residues" evidence="2">
    <location>
        <begin position="345"/>
        <end position="370"/>
    </location>
</feature>
<keyword evidence="3" id="KW-0472">Membrane</keyword>
<feature type="transmembrane region" description="Helical" evidence="3">
    <location>
        <begin position="201"/>
        <end position="221"/>
    </location>
</feature>
<evidence type="ECO:0000256" key="1">
    <source>
        <dbReference type="SAM" id="Coils"/>
    </source>
</evidence>
<protein>
    <recommendedName>
        <fullName evidence="6">Ubiquitination network signaling protein</fullName>
    </recommendedName>
</protein>
<feature type="compositionally biased region" description="Polar residues" evidence="2">
    <location>
        <begin position="841"/>
        <end position="856"/>
    </location>
</feature>
<name>A0A8H3EPQ1_9LECA</name>
<evidence type="ECO:0000313" key="5">
    <source>
        <dbReference type="Proteomes" id="UP000664169"/>
    </source>
</evidence>
<evidence type="ECO:0000313" key="4">
    <source>
        <dbReference type="EMBL" id="CAF9906711.1"/>
    </source>
</evidence>
<evidence type="ECO:0000256" key="2">
    <source>
        <dbReference type="SAM" id="MobiDB-lite"/>
    </source>
</evidence>
<dbReference type="OrthoDB" id="4158994at2759"/>
<feature type="region of interest" description="Disordered" evidence="2">
    <location>
        <begin position="830"/>
        <end position="856"/>
    </location>
</feature>
<feature type="compositionally biased region" description="Polar residues" evidence="2">
    <location>
        <begin position="30"/>
        <end position="48"/>
    </location>
</feature>
<feature type="region of interest" description="Disordered" evidence="2">
    <location>
        <begin position="1"/>
        <end position="118"/>
    </location>
</feature>
<keyword evidence="3" id="KW-1133">Transmembrane helix</keyword>
<reference evidence="4" key="1">
    <citation type="submission" date="2021-03" db="EMBL/GenBank/DDBJ databases">
        <authorList>
            <person name="Tagirdzhanova G."/>
        </authorList>
    </citation>
    <scope>NUCLEOTIDE SEQUENCE</scope>
</reference>
<feature type="compositionally biased region" description="Low complexity" evidence="2">
    <location>
        <begin position="940"/>
        <end position="955"/>
    </location>
</feature>
<feature type="coiled-coil region" evidence="1">
    <location>
        <begin position="616"/>
        <end position="650"/>
    </location>
</feature>
<evidence type="ECO:0008006" key="6">
    <source>
        <dbReference type="Google" id="ProtNLM"/>
    </source>
</evidence>
<feature type="region of interest" description="Disordered" evidence="2">
    <location>
        <begin position="345"/>
        <end position="405"/>
    </location>
</feature>
<feature type="transmembrane region" description="Helical" evidence="3">
    <location>
        <begin position="156"/>
        <end position="181"/>
    </location>
</feature>
<evidence type="ECO:0000256" key="3">
    <source>
        <dbReference type="SAM" id="Phobius"/>
    </source>
</evidence>
<keyword evidence="5" id="KW-1185">Reference proteome</keyword>